<evidence type="ECO:0000313" key="4">
    <source>
        <dbReference type="WBParaSite" id="ECPE_0001856601-mRNA-1"/>
    </source>
</evidence>
<proteinExistence type="inferred from homology"/>
<dbReference type="InterPro" id="IPR022408">
    <property type="entry name" value="Acyl-CoA-binding_prot_CS"/>
</dbReference>
<dbReference type="SUPFAM" id="SSF47027">
    <property type="entry name" value="Acyl-CoA binding protein"/>
    <property type="match status" value="1"/>
</dbReference>
<comment type="similarity">
    <text evidence="1">Belongs to the ACBP family.</text>
</comment>
<dbReference type="Gene3D" id="1.20.80.10">
    <property type="match status" value="1"/>
</dbReference>
<dbReference type="PROSITE" id="PS00880">
    <property type="entry name" value="ACB_1"/>
    <property type="match status" value="1"/>
</dbReference>
<dbReference type="InterPro" id="IPR014352">
    <property type="entry name" value="FERM/acyl-CoA-bd_prot_sf"/>
</dbReference>
<evidence type="ECO:0000256" key="2">
    <source>
        <dbReference type="ARBA" id="ARBA00023121"/>
    </source>
</evidence>
<dbReference type="InterPro" id="IPR000582">
    <property type="entry name" value="Acyl-CoA-binding_protein"/>
</dbReference>
<protein>
    <submittedName>
        <fullName evidence="4">ACB domain-containing protein</fullName>
    </submittedName>
</protein>
<dbReference type="GO" id="GO:0000062">
    <property type="term" value="F:fatty-acyl-CoA binding"/>
    <property type="evidence" value="ECO:0007669"/>
    <property type="project" value="InterPro"/>
</dbReference>
<organism evidence="4">
    <name type="scientific">Echinostoma caproni</name>
    <dbReference type="NCBI Taxonomy" id="27848"/>
    <lineage>
        <taxon>Eukaryota</taxon>
        <taxon>Metazoa</taxon>
        <taxon>Spiralia</taxon>
        <taxon>Lophotrochozoa</taxon>
        <taxon>Platyhelminthes</taxon>
        <taxon>Trematoda</taxon>
        <taxon>Digenea</taxon>
        <taxon>Plagiorchiida</taxon>
        <taxon>Echinostomata</taxon>
        <taxon>Echinostomatoidea</taxon>
        <taxon>Echinostomatidae</taxon>
        <taxon>Echinostoma</taxon>
    </lineage>
</organism>
<name>A0A183BH31_9TREM</name>
<sequence>LLFTTQIFAAQVKELKSRPSDNELLQLYGLYKQATVGDNNTGNVDNFCLLVRKWDSWCTKKGELVNLGVDETPGLNMGRENRFQPNVVNRSSYRFTRNVTDPLVKTAKELVYSTLPLTFSPASYSVDCLPHA</sequence>
<dbReference type="InterPro" id="IPR035984">
    <property type="entry name" value="Acyl-CoA-binding_sf"/>
</dbReference>
<evidence type="ECO:0000256" key="1">
    <source>
        <dbReference type="ARBA" id="ARBA00005567"/>
    </source>
</evidence>
<keyword evidence="2" id="KW-0446">Lipid-binding</keyword>
<dbReference type="AlphaFoldDB" id="A0A183BH31"/>
<evidence type="ECO:0000259" key="3">
    <source>
        <dbReference type="Pfam" id="PF00887"/>
    </source>
</evidence>
<dbReference type="GO" id="GO:0006631">
    <property type="term" value="P:fatty acid metabolic process"/>
    <property type="evidence" value="ECO:0007669"/>
    <property type="project" value="TreeGrafter"/>
</dbReference>
<dbReference type="PANTHER" id="PTHR23310">
    <property type="entry name" value="ACYL-COA-BINDING PROTEIN, ACBP"/>
    <property type="match status" value="1"/>
</dbReference>
<dbReference type="PANTHER" id="PTHR23310:SF62">
    <property type="entry name" value="ACYL-COA BINDING PROTEIN 1, ISOFORM A"/>
    <property type="match status" value="1"/>
</dbReference>
<feature type="domain" description="ACB" evidence="3">
    <location>
        <begin position="9"/>
        <end position="62"/>
    </location>
</feature>
<reference evidence="4" key="1">
    <citation type="submission" date="2016-06" db="UniProtKB">
        <authorList>
            <consortium name="WormBaseParasite"/>
        </authorList>
    </citation>
    <scope>IDENTIFICATION</scope>
</reference>
<dbReference type="Pfam" id="PF00887">
    <property type="entry name" value="ACBP"/>
    <property type="match status" value="1"/>
</dbReference>
<dbReference type="WBParaSite" id="ECPE_0001856601-mRNA-1">
    <property type="protein sequence ID" value="ECPE_0001856601-mRNA-1"/>
    <property type="gene ID" value="ECPE_0001856601"/>
</dbReference>
<accession>A0A183BH31</accession>